<keyword evidence="1" id="KW-0808">Transferase</keyword>
<dbReference type="Proteomes" id="UP000282454">
    <property type="component" value="Unassembled WGS sequence"/>
</dbReference>
<comment type="caution">
    <text evidence="1">The sequence shown here is derived from an EMBL/GenBank/DDBJ whole genome shotgun (WGS) entry which is preliminary data.</text>
</comment>
<dbReference type="InterPro" id="IPR050509">
    <property type="entry name" value="CoA-transferase_III"/>
</dbReference>
<dbReference type="PANTHER" id="PTHR48228:SF4">
    <property type="entry name" value="BLR3030 PROTEIN"/>
    <property type="match status" value="1"/>
</dbReference>
<dbReference type="InterPro" id="IPR003673">
    <property type="entry name" value="CoA-Trfase_fam_III"/>
</dbReference>
<dbReference type="AlphaFoldDB" id="A0A421B4I9"/>
<dbReference type="Gene3D" id="3.40.50.10540">
    <property type="entry name" value="Crotonobetainyl-coa:carnitine coa-transferase, domain 1"/>
    <property type="match status" value="1"/>
</dbReference>
<dbReference type="InterPro" id="IPR023606">
    <property type="entry name" value="CoA-Trfase_III_dom_1_sf"/>
</dbReference>
<organism evidence="1 2">
    <name type="scientific">Actinokineospora cianjurensis</name>
    <dbReference type="NCBI Taxonomy" id="585224"/>
    <lineage>
        <taxon>Bacteria</taxon>
        <taxon>Bacillati</taxon>
        <taxon>Actinomycetota</taxon>
        <taxon>Actinomycetes</taxon>
        <taxon>Pseudonocardiales</taxon>
        <taxon>Pseudonocardiaceae</taxon>
        <taxon>Actinokineospora</taxon>
    </lineage>
</organism>
<gene>
    <name evidence="1" type="ORF">CLV68_3692</name>
</gene>
<keyword evidence="2" id="KW-1185">Reference proteome</keyword>
<evidence type="ECO:0000313" key="1">
    <source>
        <dbReference type="EMBL" id="RLK59208.1"/>
    </source>
</evidence>
<dbReference type="GO" id="GO:0016740">
    <property type="term" value="F:transferase activity"/>
    <property type="evidence" value="ECO:0007669"/>
    <property type="project" value="UniProtKB-KW"/>
</dbReference>
<dbReference type="SUPFAM" id="SSF89796">
    <property type="entry name" value="CoA-transferase family III (CaiB/BaiF)"/>
    <property type="match status" value="2"/>
</dbReference>
<accession>A0A421B4I9</accession>
<proteinExistence type="predicted"/>
<dbReference type="EMBL" id="RCDD01000002">
    <property type="protein sequence ID" value="RLK59208.1"/>
    <property type="molecule type" value="Genomic_DNA"/>
</dbReference>
<evidence type="ECO:0000313" key="2">
    <source>
        <dbReference type="Proteomes" id="UP000282454"/>
    </source>
</evidence>
<reference evidence="1 2" key="1">
    <citation type="submission" date="2018-10" db="EMBL/GenBank/DDBJ databases">
        <title>Genomic Encyclopedia of Archaeal and Bacterial Type Strains, Phase II (KMG-II): from individual species to whole genera.</title>
        <authorList>
            <person name="Goeker M."/>
        </authorList>
    </citation>
    <scope>NUCLEOTIDE SEQUENCE [LARGE SCALE GENOMIC DNA]</scope>
    <source>
        <strain evidence="1 2">DSM 45657</strain>
    </source>
</reference>
<protein>
    <submittedName>
        <fullName evidence="1">CoA transferase family III</fullName>
    </submittedName>
</protein>
<dbReference type="PANTHER" id="PTHR48228">
    <property type="entry name" value="SUCCINYL-COA--D-CITRAMALATE COA-TRANSFERASE"/>
    <property type="match status" value="1"/>
</dbReference>
<name>A0A421B4I9_9PSEU</name>
<dbReference type="Pfam" id="PF02515">
    <property type="entry name" value="CoA_transf_3"/>
    <property type="match status" value="1"/>
</dbReference>
<sequence length="465" mass="48220">MRARVTSALCDGTSWAGPVDLPLAGEIDVQAACGLMHVNGRRFGEPRRLDLNYTCLLATELGETGAAAVGLARVRGIEVREVSTSAAQAALLAVSQYLASATADTPEDIPGPGGAPLVSVEGIGYEVAAVDAAVWRRFWDAMGAGGDAVAAGWPVFHRREHTATCPLPAELTLLAARTAIDRAEHCARSTGMGLVRVAHRPIDDLAPYAAHPLGGPATDLRKVPGPLPLSGLRVVECCRRDHGAMAGHLLGFLGATVVRVEPPAEHPPGGVPLVGGVPAREHALNRGKRVVVADATTPAGRAAIGHLVADADVFTHDWPPGRAEAWALDADALAGVRPGLVHAHATDWGSALGPWPPHGSDPVVQAHAGVPPTLMTVVAVFAGVVLTRAITTALVRRVEHRTGRRVESSLLAAAARLNARRGACATPLSVPVCTDLAALGTDPRFAKALTRDGCVVPTSPWAFHP</sequence>